<feature type="signal peptide" evidence="1">
    <location>
        <begin position="1"/>
        <end position="26"/>
    </location>
</feature>
<accession>A0ABW5YDX3</accession>
<dbReference type="EMBL" id="JBHUPD010000002">
    <property type="protein sequence ID" value="MFD2873471.1"/>
    <property type="molecule type" value="Genomic_DNA"/>
</dbReference>
<dbReference type="RefSeq" id="WP_377186277.1">
    <property type="nucleotide sequence ID" value="NZ_JBHUPD010000002.1"/>
</dbReference>
<name>A0ABW5YDX3_9SPHI</name>
<comment type="caution">
    <text evidence="3">The sequence shown here is derived from an EMBL/GenBank/DDBJ whole genome shotgun (WGS) entry which is preliminary data.</text>
</comment>
<keyword evidence="4" id="KW-1185">Reference proteome</keyword>
<dbReference type="PROSITE" id="PS50165">
    <property type="entry name" value="UVRC"/>
    <property type="match status" value="1"/>
</dbReference>
<protein>
    <submittedName>
        <fullName evidence="3">DUF5686 family protein</fullName>
    </submittedName>
</protein>
<dbReference type="InterPro" id="IPR001162">
    <property type="entry name" value="UvrC_RNase_H_dom"/>
</dbReference>
<dbReference type="Pfam" id="PF18939">
    <property type="entry name" value="DUF5686"/>
    <property type="match status" value="1"/>
</dbReference>
<organism evidence="3 4">
    <name type="scientific">Mucilaginibacter ximonensis</name>
    <dbReference type="NCBI Taxonomy" id="538021"/>
    <lineage>
        <taxon>Bacteria</taxon>
        <taxon>Pseudomonadati</taxon>
        <taxon>Bacteroidota</taxon>
        <taxon>Sphingobacteriia</taxon>
        <taxon>Sphingobacteriales</taxon>
        <taxon>Sphingobacteriaceae</taxon>
        <taxon>Mucilaginibacter</taxon>
    </lineage>
</organism>
<dbReference type="Proteomes" id="UP001597557">
    <property type="component" value="Unassembled WGS sequence"/>
</dbReference>
<dbReference type="Gene3D" id="2.60.40.1120">
    <property type="entry name" value="Carboxypeptidase-like, regulatory domain"/>
    <property type="match status" value="1"/>
</dbReference>
<reference evidence="4" key="1">
    <citation type="journal article" date="2019" name="Int. J. Syst. Evol. Microbiol.">
        <title>The Global Catalogue of Microorganisms (GCM) 10K type strain sequencing project: providing services to taxonomists for standard genome sequencing and annotation.</title>
        <authorList>
            <consortium name="The Broad Institute Genomics Platform"/>
            <consortium name="The Broad Institute Genome Sequencing Center for Infectious Disease"/>
            <person name="Wu L."/>
            <person name="Ma J."/>
        </authorList>
    </citation>
    <scope>NUCLEOTIDE SEQUENCE [LARGE SCALE GENOMIC DNA]</scope>
    <source>
        <strain evidence="4">KCTC 22437</strain>
    </source>
</reference>
<sequence length="844" mass="96089">MTKQIIFSRIFLLSCFCLLLPHFCFAQQTVVSGKVSDAATGHPLSSCSIVFLNTHIGTRTDSLGKFSLTGQGAYSHIVVTAMGYEQYVQRINPGVENKIELRLVKSLTQLNEVSIRAHKRYRNKGNPAVELIEKVIAHKDANRPQSNNYVQYDQYERVGLNMFNIPPVLVNNFLFRPYRFMLDTVDGKLSAEVYLAEKRYRKYSRKNPEKSISVLEAQKESNIIKFIDTSAINIYVNRLYGDKVDIYDNNIYIVKHQLLSPIADHAPDFYRFYIRDTIRTATDTVVELSFTPRNKGDLLFEGHLMVTLNGSYAVTACELNVDDRINVNFLRSLKVDLDFEKQQSGRYFLVKSDAKVDFGILKNKGFTLKGNRVIYYSNYLVDKPLDAGFYNGKEEQVLPGFDHAGNDYWSQSRPDTLPDNDARFYRKVGHLEKMKSFKRATWLASAITNGFADLGPFQLNLGQLASYSPLEGFRYGIGGRTTPQFNKTIYADGYLAEGTRDNQLKHEATVYYSFNKTAPYRYPNNYIKLSQQYDISLPGGDDANRNFHTPISSVQTGSSRYYFYTHLLRVDYVKEFENHFSFDIGMFTKDQQAAGALKYVMNNPQQTVINHIGTTVFSLSMRYAPHEQIYQESFDRKTIRYKYPIFTLLINQGVNGLLNGTNSYTSLTGTIYKRVFMSQLGFADVTLFGGDILGKVPYPLLNISPANQSIVYDPNAYNQMHYLEFVSDHYAGFNITQSFNGFFLNKVPLISRLKWREFFSFKVLYGGLRAENNPALSSGLYNFPVPSAGASGTYALGNTPYMEMGVGIGNIFKLLRIDGIERFNYLDHPGVSKYGAKLTLKIDL</sequence>
<dbReference type="Pfam" id="PF13715">
    <property type="entry name" value="CarbopepD_reg_2"/>
    <property type="match status" value="1"/>
</dbReference>
<evidence type="ECO:0000313" key="3">
    <source>
        <dbReference type="EMBL" id="MFD2873471.1"/>
    </source>
</evidence>
<keyword evidence="1" id="KW-0732">Signal</keyword>
<evidence type="ECO:0000313" key="4">
    <source>
        <dbReference type="Proteomes" id="UP001597557"/>
    </source>
</evidence>
<gene>
    <name evidence="3" type="ORF">ACFS5N_13380</name>
</gene>
<dbReference type="InterPro" id="IPR043741">
    <property type="entry name" value="DUF5686"/>
</dbReference>
<evidence type="ECO:0000256" key="1">
    <source>
        <dbReference type="SAM" id="SignalP"/>
    </source>
</evidence>
<dbReference type="SUPFAM" id="SSF49464">
    <property type="entry name" value="Carboxypeptidase regulatory domain-like"/>
    <property type="match status" value="1"/>
</dbReference>
<proteinExistence type="predicted"/>
<feature type="domain" description="UvrC family homology region profile" evidence="2">
    <location>
        <begin position="541"/>
        <end position="659"/>
    </location>
</feature>
<dbReference type="InterPro" id="IPR008969">
    <property type="entry name" value="CarboxyPept-like_regulatory"/>
</dbReference>
<evidence type="ECO:0000259" key="2">
    <source>
        <dbReference type="PROSITE" id="PS50165"/>
    </source>
</evidence>
<feature type="chain" id="PRO_5046205133" evidence="1">
    <location>
        <begin position="27"/>
        <end position="844"/>
    </location>
</feature>